<proteinExistence type="predicted"/>
<evidence type="ECO:0000313" key="2">
    <source>
        <dbReference type="Proteomes" id="UP001595696"/>
    </source>
</evidence>
<comment type="caution">
    <text evidence="1">The sequence shown here is derived from an EMBL/GenBank/DDBJ whole genome shotgun (WGS) entry which is preliminary data.</text>
</comment>
<dbReference type="Proteomes" id="UP001595696">
    <property type="component" value="Unassembled WGS sequence"/>
</dbReference>
<dbReference type="EMBL" id="JBHSAX010000013">
    <property type="protein sequence ID" value="MFC3962738.1"/>
    <property type="molecule type" value="Genomic_DNA"/>
</dbReference>
<name>A0ABV8DRX2_9NOCA</name>
<sequence>MSTRREWIGAQRSFDEYNANPDCESAGFCALSVDSPPSTPNYGDVAVFYRTSNNSRALEETGFLAQAGTELTAALCAARGPEADPRWPPGARPW</sequence>
<evidence type="ECO:0000313" key="1">
    <source>
        <dbReference type="EMBL" id="MFC3962738.1"/>
    </source>
</evidence>
<accession>A0ABV8DRX2</accession>
<gene>
    <name evidence="1" type="ORF">ACFO0B_12155</name>
</gene>
<keyword evidence="2" id="KW-1185">Reference proteome</keyword>
<dbReference type="RefSeq" id="WP_378612502.1">
    <property type="nucleotide sequence ID" value="NZ_JBHSAX010000013.1"/>
</dbReference>
<organism evidence="1 2">
    <name type="scientific">Nocardia jiangsuensis</name>
    <dbReference type="NCBI Taxonomy" id="1691563"/>
    <lineage>
        <taxon>Bacteria</taxon>
        <taxon>Bacillati</taxon>
        <taxon>Actinomycetota</taxon>
        <taxon>Actinomycetes</taxon>
        <taxon>Mycobacteriales</taxon>
        <taxon>Nocardiaceae</taxon>
        <taxon>Nocardia</taxon>
    </lineage>
</organism>
<reference evidence="2" key="1">
    <citation type="journal article" date="2019" name="Int. J. Syst. Evol. Microbiol.">
        <title>The Global Catalogue of Microorganisms (GCM) 10K type strain sequencing project: providing services to taxonomists for standard genome sequencing and annotation.</title>
        <authorList>
            <consortium name="The Broad Institute Genomics Platform"/>
            <consortium name="The Broad Institute Genome Sequencing Center for Infectious Disease"/>
            <person name="Wu L."/>
            <person name="Ma J."/>
        </authorList>
    </citation>
    <scope>NUCLEOTIDE SEQUENCE [LARGE SCALE GENOMIC DNA]</scope>
    <source>
        <strain evidence="2">CGMCC 4.7330</strain>
    </source>
</reference>
<protein>
    <submittedName>
        <fullName evidence="1">Uncharacterized protein</fullName>
    </submittedName>
</protein>